<keyword evidence="2 4" id="KW-0689">Ribosomal protein</keyword>
<dbReference type="AlphaFoldDB" id="H1Q4D8"/>
<evidence type="ECO:0000256" key="3">
    <source>
        <dbReference type="ARBA" id="ARBA00023274"/>
    </source>
</evidence>
<dbReference type="STRING" id="883158.HMPREF9140_01776"/>
<reference evidence="5 6" key="1">
    <citation type="submission" date="2011-12" db="EMBL/GenBank/DDBJ databases">
        <title>The Genome Sequence of Prevotella micans F0438.</title>
        <authorList>
            <consortium name="The Broad Institute Genome Sequencing Platform"/>
            <person name="Earl A."/>
            <person name="Ward D."/>
            <person name="Feldgarden M."/>
            <person name="Gevers D."/>
            <person name="Izard J."/>
            <person name="Baranova O.V."/>
            <person name="Blanton J.M."/>
            <person name="Wade W.G."/>
            <person name="Dewhirst F.E."/>
            <person name="Young S.K."/>
            <person name="Zeng Q."/>
            <person name="Gargeya S."/>
            <person name="Fitzgerald M."/>
            <person name="Haas B."/>
            <person name="Abouelleil A."/>
            <person name="Alvarado L."/>
            <person name="Arachchi H.M."/>
            <person name="Berlin A."/>
            <person name="Chapman S.B."/>
            <person name="Gearin G."/>
            <person name="Goldberg J."/>
            <person name="Griggs A."/>
            <person name="Gujja S."/>
            <person name="Hansen M."/>
            <person name="Heiman D."/>
            <person name="Howarth C."/>
            <person name="Larimer J."/>
            <person name="Lui A."/>
            <person name="MacDonald P.J.P."/>
            <person name="McCowen C."/>
            <person name="Montmayeur A."/>
            <person name="Murphy C."/>
            <person name="Neiman D."/>
            <person name="Pearson M."/>
            <person name="Priest M."/>
            <person name="Roberts A."/>
            <person name="Saif S."/>
            <person name="Shea T."/>
            <person name="Sisk P."/>
            <person name="Stolte C."/>
            <person name="Sykes S."/>
            <person name="Wortman J."/>
            <person name="Nusbaum C."/>
            <person name="Birren B."/>
        </authorList>
    </citation>
    <scope>NUCLEOTIDE SEQUENCE [LARGE SCALE GENOMIC DNA]</scope>
    <source>
        <strain evidence="5 6">F0438</strain>
    </source>
</reference>
<dbReference type="GO" id="GO:0005840">
    <property type="term" value="C:ribosome"/>
    <property type="evidence" value="ECO:0007669"/>
    <property type="project" value="UniProtKB-KW"/>
</dbReference>
<dbReference type="GO" id="GO:0006412">
    <property type="term" value="P:translation"/>
    <property type="evidence" value="ECO:0007669"/>
    <property type="project" value="UniProtKB-UniRule"/>
</dbReference>
<keyword evidence="4" id="KW-0694">RNA-binding</keyword>
<organism evidence="5 6">
    <name type="scientific">Prevotella micans F0438</name>
    <dbReference type="NCBI Taxonomy" id="883158"/>
    <lineage>
        <taxon>Bacteria</taxon>
        <taxon>Pseudomonadati</taxon>
        <taxon>Bacteroidota</taxon>
        <taxon>Bacteroidia</taxon>
        <taxon>Bacteroidales</taxon>
        <taxon>Prevotellaceae</taxon>
        <taxon>Prevotella</taxon>
    </lineage>
</organism>
<dbReference type="Gene3D" id="3.30.70.330">
    <property type="match status" value="1"/>
</dbReference>
<dbReference type="HAMAP" id="MF_01369_B">
    <property type="entry name" value="Ribosomal_uL23_B"/>
    <property type="match status" value="1"/>
</dbReference>
<protein>
    <recommendedName>
        <fullName evidence="4">Large ribosomal subunit protein uL23</fullName>
    </recommendedName>
</protein>
<dbReference type="GO" id="GO:0003735">
    <property type="term" value="F:structural constituent of ribosome"/>
    <property type="evidence" value="ECO:0007669"/>
    <property type="project" value="InterPro"/>
</dbReference>
<evidence type="ECO:0000313" key="6">
    <source>
        <dbReference type="Proteomes" id="UP000016023"/>
    </source>
</evidence>
<proteinExistence type="inferred from homology"/>
<dbReference type="InterPro" id="IPR013025">
    <property type="entry name" value="Ribosomal_uL23-like"/>
</dbReference>
<comment type="subunit">
    <text evidence="4">Part of the 50S ribosomal subunit. Contacts protein L29, and trigger factor when it is bound to the ribosome.</text>
</comment>
<comment type="function">
    <text evidence="4">One of the early assembly proteins it binds 23S rRNA. One of the proteins that surrounds the polypeptide exit tunnel on the outside of the ribosome. Forms the main docking site for trigger factor binding to the ribosome.</text>
</comment>
<dbReference type="Pfam" id="PF00276">
    <property type="entry name" value="Ribosomal_L23"/>
    <property type="match status" value="1"/>
</dbReference>
<gene>
    <name evidence="4" type="primary">rplW</name>
    <name evidence="5" type="ORF">HMPREF9140_01776</name>
</gene>
<dbReference type="eggNOG" id="COG0089">
    <property type="taxonomic scope" value="Bacteria"/>
</dbReference>
<dbReference type="PANTHER" id="PTHR12059:SF5">
    <property type="entry name" value="LARGE RIBOSOMAL SUBUNIT PROTEIN UL23M"/>
    <property type="match status" value="1"/>
</dbReference>
<dbReference type="GO" id="GO:0019843">
    <property type="term" value="F:rRNA binding"/>
    <property type="evidence" value="ECO:0007669"/>
    <property type="project" value="UniProtKB-UniRule"/>
</dbReference>
<dbReference type="GO" id="GO:1990904">
    <property type="term" value="C:ribonucleoprotein complex"/>
    <property type="evidence" value="ECO:0007669"/>
    <property type="project" value="UniProtKB-KW"/>
</dbReference>
<dbReference type="RefSeq" id="WP_006953323.1">
    <property type="nucleotide sequence ID" value="NZ_JH594523.1"/>
</dbReference>
<evidence type="ECO:0000256" key="4">
    <source>
        <dbReference type="HAMAP-Rule" id="MF_01369"/>
    </source>
</evidence>
<name>H1Q4D8_9BACT</name>
<comment type="caution">
    <text evidence="5">The sequence shown here is derived from an EMBL/GenBank/DDBJ whole genome shotgun (WGS) entry which is preliminary data.</text>
</comment>
<comment type="similarity">
    <text evidence="1 4">Belongs to the universal ribosomal protein uL23 family.</text>
</comment>
<evidence type="ECO:0000256" key="2">
    <source>
        <dbReference type="ARBA" id="ARBA00022980"/>
    </source>
</evidence>
<dbReference type="Proteomes" id="UP000016023">
    <property type="component" value="Unassembled WGS sequence"/>
</dbReference>
<dbReference type="HOGENOM" id="CLU_1766332_0_0_10"/>
<dbReference type="SUPFAM" id="SSF54189">
    <property type="entry name" value="Ribosomal proteins S24e, L23 and L15e"/>
    <property type="match status" value="1"/>
</dbReference>
<keyword evidence="4" id="KW-0699">rRNA-binding</keyword>
<evidence type="ECO:0000313" key="5">
    <source>
        <dbReference type="EMBL" id="EHO67756.1"/>
    </source>
</evidence>
<dbReference type="InterPro" id="IPR012678">
    <property type="entry name" value="Ribosomal_uL23/eL15/eS24_sf"/>
</dbReference>
<dbReference type="PANTHER" id="PTHR12059">
    <property type="entry name" value="RIBOSOMAL PROTEIN L23-RELATED"/>
    <property type="match status" value="1"/>
</dbReference>
<accession>H1Q4D8</accession>
<keyword evidence="3 4" id="KW-0687">Ribonucleoprotein</keyword>
<dbReference type="NCBIfam" id="NF004363">
    <property type="entry name" value="PRK05738.2-4"/>
    <property type="match status" value="1"/>
</dbReference>
<keyword evidence="6" id="KW-1185">Reference proteome</keyword>
<dbReference type="PATRIC" id="fig|883158.3.peg.1772"/>
<dbReference type="EMBL" id="AGWK01000046">
    <property type="protein sequence ID" value="EHO67756.1"/>
    <property type="molecule type" value="Genomic_DNA"/>
</dbReference>
<evidence type="ECO:0000256" key="1">
    <source>
        <dbReference type="ARBA" id="ARBA00006700"/>
    </source>
</evidence>
<sequence length="148" mass="17060">MGFIIKSLVTEKMTKITEKSSEDKKIITCSKKIGEANNAISETRSYVVRKKNFKEGSIRKEKKIYTYTKLARPKYGFIVKPEANKFDIKREIESLYEVTVIDVNTINYSGKRQSRYTRAGLIKGKKNAFKKVIVTLKNGDIIDFYSNI</sequence>
<dbReference type="InterPro" id="IPR012677">
    <property type="entry name" value="Nucleotide-bd_a/b_plait_sf"/>
</dbReference>